<dbReference type="OrthoDB" id="2102561at2759"/>
<evidence type="ECO:0000313" key="5">
    <source>
        <dbReference type="EMBL" id="RDW69473.1"/>
    </source>
</evidence>
<comment type="similarity">
    <text evidence="1 4">Belongs to the short-chain dehydrogenases/reductases (SDR) family.</text>
</comment>
<dbReference type="GO" id="GO:0005811">
    <property type="term" value="C:lipid droplet"/>
    <property type="evidence" value="ECO:0007669"/>
    <property type="project" value="TreeGrafter"/>
</dbReference>
<keyword evidence="6" id="KW-1185">Reference proteome</keyword>
<dbReference type="GO" id="GO:0000140">
    <property type="term" value="F:acylglycerone-phosphate reductase (NADP+) activity"/>
    <property type="evidence" value="ECO:0007669"/>
    <property type="project" value="TreeGrafter"/>
</dbReference>
<dbReference type="GO" id="GO:0019433">
    <property type="term" value="P:triglyceride catabolic process"/>
    <property type="evidence" value="ECO:0007669"/>
    <property type="project" value="TreeGrafter"/>
</dbReference>
<dbReference type="InterPro" id="IPR036291">
    <property type="entry name" value="NAD(P)-bd_dom_sf"/>
</dbReference>
<keyword evidence="2" id="KW-0521">NADP</keyword>
<dbReference type="Proteomes" id="UP000256645">
    <property type="component" value="Unassembled WGS sequence"/>
</dbReference>
<organism evidence="5 6">
    <name type="scientific">Coleophoma cylindrospora</name>
    <dbReference type="NCBI Taxonomy" id="1849047"/>
    <lineage>
        <taxon>Eukaryota</taxon>
        <taxon>Fungi</taxon>
        <taxon>Dikarya</taxon>
        <taxon>Ascomycota</taxon>
        <taxon>Pezizomycotina</taxon>
        <taxon>Leotiomycetes</taxon>
        <taxon>Helotiales</taxon>
        <taxon>Dermateaceae</taxon>
        <taxon>Coleophoma</taxon>
    </lineage>
</organism>
<dbReference type="EMBL" id="PDLM01000009">
    <property type="protein sequence ID" value="RDW69473.1"/>
    <property type="molecule type" value="Genomic_DNA"/>
</dbReference>
<dbReference type="PROSITE" id="PS00061">
    <property type="entry name" value="ADH_SHORT"/>
    <property type="match status" value="1"/>
</dbReference>
<dbReference type="InterPro" id="IPR020904">
    <property type="entry name" value="Sc_DH/Rdtase_CS"/>
</dbReference>
<dbReference type="FunFam" id="3.40.50.720:FF:000261">
    <property type="entry name" value="NADPH-dependent 1-acyldihydroxyacetone phosphate reductase"/>
    <property type="match status" value="1"/>
</dbReference>
<accession>A0A3D8R612</accession>
<dbReference type="PRINTS" id="PR00081">
    <property type="entry name" value="GDHRDH"/>
</dbReference>
<dbReference type="Pfam" id="PF00106">
    <property type="entry name" value="adh_short"/>
    <property type="match status" value="1"/>
</dbReference>
<dbReference type="PANTHER" id="PTHR44169:SF3">
    <property type="entry name" value="SHORT-CHAIN DEHYDROGENASE SRDE"/>
    <property type="match status" value="1"/>
</dbReference>
<dbReference type="InterPro" id="IPR002347">
    <property type="entry name" value="SDR_fam"/>
</dbReference>
<dbReference type="SUPFAM" id="SSF51735">
    <property type="entry name" value="NAD(P)-binding Rossmann-fold domains"/>
    <property type="match status" value="1"/>
</dbReference>
<sequence length="289" mass="30800">MPQKSVLITGCSEGGIGDALAKAFHRKGIRVFATARNLSRVEHLKKMGMDVLPLDVTEASSIEKAVESVKLATGGTLDILVNNSGAGYGMPLLDTNVAQAKAVFDVNVFGVIAVTQAFAPLLIPSKGTIVTVGSVAGSVPVYWAGYYNASKSAVNLLTDQLRLELAPLGVKVILVVTGGVKTKFFEKQPDVTLPSGSYYAPARQEIESAASGNALRKETFVDADVYAEAVIKNVLSRNPTARQFAGEKAGLTLWMVTYVPRVLWEYALRQFSGLPQISKKIAAAQKLAQ</sequence>
<dbReference type="CDD" id="cd05374">
    <property type="entry name" value="17beta-HSD-like_SDR_c"/>
    <property type="match status" value="1"/>
</dbReference>
<protein>
    <submittedName>
        <fullName evidence="5">Short-chain dehydrogenase protein</fullName>
    </submittedName>
</protein>
<dbReference type="GO" id="GO:0006654">
    <property type="term" value="P:phosphatidic acid biosynthetic process"/>
    <property type="evidence" value="ECO:0007669"/>
    <property type="project" value="TreeGrafter"/>
</dbReference>
<gene>
    <name evidence="5" type="ORF">BP6252_08493</name>
</gene>
<evidence type="ECO:0000256" key="1">
    <source>
        <dbReference type="ARBA" id="ARBA00006484"/>
    </source>
</evidence>
<dbReference type="GO" id="GO:0004806">
    <property type="term" value="F:triacylglycerol lipase activity"/>
    <property type="evidence" value="ECO:0007669"/>
    <property type="project" value="TreeGrafter"/>
</dbReference>
<evidence type="ECO:0000256" key="2">
    <source>
        <dbReference type="ARBA" id="ARBA00022857"/>
    </source>
</evidence>
<keyword evidence="3" id="KW-0560">Oxidoreductase</keyword>
<dbReference type="GO" id="GO:0005783">
    <property type="term" value="C:endoplasmic reticulum"/>
    <property type="evidence" value="ECO:0007669"/>
    <property type="project" value="TreeGrafter"/>
</dbReference>
<dbReference type="AlphaFoldDB" id="A0A3D8R612"/>
<dbReference type="PANTHER" id="PTHR44169">
    <property type="entry name" value="NADPH-DEPENDENT 1-ACYLDIHYDROXYACETONE PHOSPHATE REDUCTASE"/>
    <property type="match status" value="1"/>
</dbReference>
<evidence type="ECO:0000256" key="4">
    <source>
        <dbReference type="RuleBase" id="RU000363"/>
    </source>
</evidence>
<dbReference type="PRINTS" id="PR00080">
    <property type="entry name" value="SDRFAMILY"/>
</dbReference>
<comment type="caution">
    <text evidence="5">The sequence shown here is derived from an EMBL/GenBank/DDBJ whole genome shotgun (WGS) entry which is preliminary data.</text>
</comment>
<dbReference type="Gene3D" id="3.40.50.720">
    <property type="entry name" value="NAD(P)-binding Rossmann-like Domain"/>
    <property type="match status" value="1"/>
</dbReference>
<proteinExistence type="inferred from homology"/>
<evidence type="ECO:0000313" key="6">
    <source>
        <dbReference type="Proteomes" id="UP000256645"/>
    </source>
</evidence>
<reference evidence="5 6" key="1">
    <citation type="journal article" date="2018" name="IMA Fungus">
        <title>IMA Genome-F 9: Draft genome sequence of Annulohypoxylon stygium, Aspergillus mulundensis, Berkeleyomyces basicola (syn. Thielaviopsis basicola), Ceratocystis smalleyi, two Cercospora beticola strains, Coleophoma cylindrospora, Fusarium fracticaudum, Phialophora cf. hyalina, and Morchella septimelata.</title>
        <authorList>
            <person name="Wingfield B.D."/>
            <person name="Bills G.F."/>
            <person name="Dong Y."/>
            <person name="Huang W."/>
            <person name="Nel W.J."/>
            <person name="Swalarsk-Parry B.S."/>
            <person name="Vaghefi N."/>
            <person name="Wilken P.M."/>
            <person name="An Z."/>
            <person name="de Beer Z.W."/>
            <person name="De Vos L."/>
            <person name="Chen L."/>
            <person name="Duong T.A."/>
            <person name="Gao Y."/>
            <person name="Hammerbacher A."/>
            <person name="Kikkert J.R."/>
            <person name="Li Y."/>
            <person name="Li H."/>
            <person name="Li K."/>
            <person name="Li Q."/>
            <person name="Liu X."/>
            <person name="Ma X."/>
            <person name="Naidoo K."/>
            <person name="Pethybridge S.J."/>
            <person name="Sun J."/>
            <person name="Steenkamp E.T."/>
            <person name="van der Nest M.A."/>
            <person name="van Wyk S."/>
            <person name="Wingfield M.J."/>
            <person name="Xiong C."/>
            <person name="Yue Q."/>
            <person name="Zhang X."/>
        </authorList>
    </citation>
    <scope>NUCLEOTIDE SEQUENCE [LARGE SCALE GENOMIC DNA]</scope>
    <source>
        <strain evidence="5 6">BP6252</strain>
    </source>
</reference>
<evidence type="ECO:0000256" key="3">
    <source>
        <dbReference type="ARBA" id="ARBA00023002"/>
    </source>
</evidence>
<name>A0A3D8R612_9HELO</name>
<dbReference type="STRING" id="1849047.A0A3D8R612"/>